<keyword evidence="16 20" id="KW-0456">Lyase</keyword>
<dbReference type="Proteomes" id="UP000264002">
    <property type="component" value="Unassembled WGS sequence"/>
</dbReference>
<dbReference type="RefSeq" id="WP_117329501.1">
    <property type="nucleotide sequence ID" value="NZ_QUWK01000003.1"/>
</dbReference>
<organism evidence="22 23">
    <name type="scientific">Sphaerochaeta halotolerans</name>
    <dbReference type="NCBI Taxonomy" id="2293840"/>
    <lineage>
        <taxon>Bacteria</taxon>
        <taxon>Pseudomonadati</taxon>
        <taxon>Spirochaetota</taxon>
        <taxon>Spirochaetia</taxon>
        <taxon>Spirochaetales</taxon>
        <taxon>Sphaerochaetaceae</taxon>
        <taxon>Sphaerochaeta</taxon>
    </lineage>
</organism>
<dbReference type="Pfam" id="PF00926">
    <property type="entry name" value="DHBP_synthase"/>
    <property type="match status" value="1"/>
</dbReference>
<evidence type="ECO:0000313" key="22">
    <source>
        <dbReference type="EMBL" id="RFU95553.1"/>
    </source>
</evidence>
<evidence type="ECO:0000256" key="1">
    <source>
        <dbReference type="ARBA" id="ARBA00000141"/>
    </source>
</evidence>
<feature type="binding site" evidence="20">
    <location>
        <position position="32"/>
    </location>
    <ligand>
        <name>D-ribulose 5-phosphate</name>
        <dbReference type="ChEBI" id="CHEBI:58121"/>
    </ligand>
</feature>
<feature type="binding site" evidence="20">
    <location>
        <position position="272"/>
    </location>
    <ligand>
        <name>Zn(2+)</name>
        <dbReference type="ChEBI" id="CHEBI:29105"/>
        <note>catalytic</note>
    </ligand>
</feature>
<dbReference type="Pfam" id="PF00925">
    <property type="entry name" value="GTP_cyclohydro2"/>
    <property type="match status" value="1"/>
</dbReference>
<evidence type="ECO:0000256" key="11">
    <source>
        <dbReference type="ARBA" id="ARBA00022801"/>
    </source>
</evidence>
<keyword evidence="15 20" id="KW-0464">Manganese</keyword>
<keyword evidence="17 20" id="KW-0511">Multifunctional enzyme</keyword>
<comment type="catalytic activity">
    <reaction evidence="19 20">
        <text>GTP + 4 H2O = 2,5-diamino-6-hydroxy-4-(5-phosphoribosylamino)-pyrimidine + formate + 2 phosphate + 3 H(+)</text>
        <dbReference type="Rhea" id="RHEA:23704"/>
        <dbReference type="ChEBI" id="CHEBI:15377"/>
        <dbReference type="ChEBI" id="CHEBI:15378"/>
        <dbReference type="ChEBI" id="CHEBI:15740"/>
        <dbReference type="ChEBI" id="CHEBI:37565"/>
        <dbReference type="ChEBI" id="CHEBI:43474"/>
        <dbReference type="ChEBI" id="CHEBI:58614"/>
        <dbReference type="EC" id="3.5.4.25"/>
    </reaction>
</comment>
<comment type="cofactor">
    <cofactor evidence="20">
        <name>Zn(2+)</name>
        <dbReference type="ChEBI" id="CHEBI:29105"/>
    </cofactor>
    <text evidence="20">Binds 1 zinc ion per subunit.</text>
</comment>
<dbReference type="PIRSF" id="PIRSF001259">
    <property type="entry name" value="RibA"/>
    <property type="match status" value="1"/>
</dbReference>
<evidence type="ECO:0000256" key="20">
    <source>
        <dbReference type="HAMAP-Rule" id="MF_01283"/>
    </source>
</evidence>
<evidence type="ECO:0000256" key="6">
    <source>
        <dbReference type="ARBA" id="ARBA00005520"/>
    </source>
</evidence>
<feature type="binding site" evidence="20">
    <location>
        <position position="259"/>
    </location>
    <ligand>
        <name>Zn(2+)</name>
        <dbReference type="ChEBI" id="CHEBI:29105"/>
        <note>catalytic</note>
    </ligand>
</feature>
<dbReference type="SUPFAM" id="SSF55821">
    <property type="entry name" value="YrdC/RibB"/>
    <property type="match status" value="1"/>
</dbReference>
<dbReference type="Gene3D" id="3.90.870.10">
    <property type="entry name" value="DHBP synthase"/>
    <property type="match status" value="1"/>
</dbReference>
<feature type="binding site" evidence="20">
    <location>
        <position position="28"/>
    </location>
    <ligand>
        <name>Mg(2+)</name>
        <dbReference type="ChEBI" id="CHEBI:18420"/>
        <label>1</label>
    </ligand>
</feature>
<dbReference type="InterPro" id="IPR016299">
    <property type="entry name" value="Riboflavin_synth_RibBA"/>
</dbReference>
<comment type="pathway">
    <text evidence="4 20">Cofactor biosynthesis; riboflavin biosynthesis; 5-amino-6-(D-ribitylamino)uracil from GTP: step 1/4.</text>
</comment>
<feature type="region of interest" description="GTP cyclohydrolase II" evidence="20">
    <location>
        <begin position="201"/>
        <end position="400"/>
    </location>
</feature>
<evidence type="ECO:0000256" key="5">
    <source>
        <dbReference type="ARBA" id="ARBA00004904"/>
    </source>
</evidence>
<dbReference type="FunFam" id="3.90.870.10:FF:000001">
    <property type="entry name" value="Riboflavin biosynthesis protein RibBA"/>
    <property type="match status" value="1"/>
</dbReference>
<dbReference type="NCBIfam" id="NF001591">
    <property type="entry name" value="PRK00393.1"/>
    <property type="match status" value="1"/>
</dbReference>
<keyword evidence="8 20" id="KW-0686">Riboflavin biosynthesis</keyword>
<dbReference type="FunFam" id="3.40.50.10990:FF:000001">
    <property type="entry name" value="Riboflavin biosynthesis protein RibBA"/>
    <property type="match status" value="1"/>
</dbReference>
<evidence type="ECO:0000256" key="2">
    <source>
        <dbReference type="ARBA" id="ARBA00001936"/>
    </source>
</evidence>
<dbReference type="EMBL" id="QUWK01000003">
    <property type="protein sequence ID" value="RFU95553.1"/>
    <property type="molecule type" value="Genomic_DNA"/>
</dbReference>
<dbReference type="GO" id="GO:0030145">
    <property type="term" value="F:manganese ion binding"/>
    <property type="evidence" value="ECO:0007669"/>
    <property type="project" value="UniProtKB-UniRule"/>
</dbReference>
<evidence type="ECO:0000256" key="4">
    <source>
        <dbReference type="ARBA" id="ARBA00004853"/>
    </source>
</evidence>
<proteinExistence type="inferred from homology"/>
<feature type="domain" description="GTP cyclohydrolase II" evidence="21">
    <location>
        <begin position="211"/>
        <end position="375"/>
    </location>
</feature>
<dbReference type="InterPro" id="IPR000926">
    <property type="entry name" value="RibA"/>
</dbReference>
<feature type="binding site" evidence="20">
    <location>
        <position position="142"/>
    </location>
    <ligand>
        <name>Mg(2+)</name>
        <dbReference type="ChEBI" id="CHEBI:18420"/>
        <label>2</label>
    </ligand>
</feature>
<feature type="binding site" evidence="20">
    <location>
        <begin position="139"/>
        <end position="143"/>
    </location>
    <ligand>
        <name>D-ribulose 5-phosphate</name>
        <dbReference type="ChEBI" id="CHEBI:58121"/>
    </ligand>
</feature>
<keyword evidence="14 20" id="KW-0342">GTP-binding</keyword>
<keyword evidence="12 20" id="KW-0862">Zinc</keyword>
<comment type="pathway">
    <text evidence="5 20">Cofactor biosynthesis; riboflavin biosynthesis; 2-hydroxy-3-oxobutyl phosphate from D-ribulose 5-phosphate: step 1/1.</text>
</comment>
<keyword evidence="11 20" id="KW-0378">Hydrolase</keyword>
<dbReference type="OrthoDB" id="9793111at2"/>
<dbReference type="HAMAP" id="MF_00180">
    <property type="entry name" value="RibB"/>
    <property type="match status" value="1"/>
</dbReference>
<sequence length="400" mass="43679">MEFSTIESALAAIRRGEIVVVVDDQNREHEGDLIAAAEFATPDIINFMVTHGKGLVCAPLDTSITNRLNLIPMTARNRDPMGTAFTLSVDHATATTGISAAERALSIKQLADPKSTVADFRVPGHVFPLIAADGGVLTRPGHTEAAVDLARFAGLQPAAVICEILKDDGSMARTEDLKLFAKMHGLPIITVAQLIAWRSIGKEYVVRDSVVALPTEYGTFTAYTYYQFPSGQHHIALVMEDQKLLANTSSVLVRMHSECLTGDVFHSLRCDCGKQLDTSLKMIAEEGVGVLMYLRQEGRGIGLPNKMRAYHLQEQGHDTVDANLALGFAADEREYSVGADILRDLGVNTIRLLTNNPHKMAELESWGIHVAERIPVIIPPNALNKNYLDTKAQRMGHVFS</sequence>
<comment type="similarity">
    <text evidence="7 20">In the C-terminal section; belongs to the GTP cyclohydrolase II family.</text>
</comment>
<feature type="active site" description="Nucleophile; for GTP cyclohydrolase activity" evidence="20">
    <location>
        <position position="333"/>
    </location>
</feature>
<comment type="catalytic activity">
    <reaction evidence="1 20">
        <text>D-ribulose 5-phosphate = (2S)-2-hydroxy-3-oxobutyl phosphate + formate + H(+)</text>
        <dbReference type="Rhea" id="RHEA:18457"/>
        <dbReference type="ChEBI" id="CHEBI:15378"/>
        <dbReference type="ChEBI" id="CHEBI:15740"/>
        <dbReference type="ChEBI" id="CHEBI:58121"/>
        <dbReference type="ChEBI" id="CHEBI:58830"/>
        <dbReference type="EC" id="4.1.99.12"/>
    </reaction>
</comment>
<dbReference type="Gene3D" id="3.40.50.10990">
    <property type="entry name" value="GTP cyclohydrolase II"/>
    <property type="match status" value="1"/>
</dbReference>
<dbReference type="GO" id="GO:0008270">
    <property type="term" value="F:zinc ion binding"/>
    <property type="evidence" value="ECO:0007669"/>
    <property type="project" value="UniProtKB-UniRule"/>
</dbReference>
<dbReference type="PANTHER" id="PTHR21327">
    <property type="entry name" value="GTP CYCLOHYDROLASE II-RELATED"/>
    <property type="match status" value="1"/>
</dbReference>
<feature type="binding site" evidence="20">
    <location>
        <begin position="27"/>
        <end position="28"/>
    </location>
    <ligand>
        <name>D-ribulose 5-phosphate</name>
        <dbReference type="ChEBI" id="CHEBI:58121"/>
    </ligand>
</feature>
<dbReference type="GO" id="GO:0005829">
    <property type="term" value="C:cytosol"/>
    <property type="evidence" value="ECO:0007669"/>
    <property type="project" value="TreeGrafter"/>
</dbReference>
<feature type="binding site" evidence="20">
    <location>
        <position position="28"/>
    </location>
    <ligand>
        <name>Mg(2+)</name>
        <dbReference type="ChEBI" id="CHEBI:18420"/>
        <label>2</label>
    </ligand>
</feature>
<keyword evidence="23" id="KW-1185">Reference proteome</keyword>
<feature type="binding site" evidence="20">
    <location>
        <position position="275"/>
    </location>
    <ligand>
        <name>GTP</name>
        <dbReference type="ChEBI" id="CHEBI:37565"/>
    </ligand>
</feature>
<evidence type="ECO:0000256" key="9">
    <source>
        <dbReference type="ARBA" id="ARBA00022723"/>
    </source>
</evidence>
<comment type="cofactor">
    <cofactor evidence="2">
        <name>Mn(2+)</name>
        <dbReference type="ChEBI" id="CHEBI:29035"/>
    </cofactor>
</comment>
<comment type="function">
    <text evidence="3 20">Catalyzes the conversion of D-ribulose 5-phosphate to formate and 3,4-dihydroxy-2-butanone 4-phosphate.</text>
</comment>
<evidence type="ECO:0000256" key="17">
    <source>
        <dbReference type="ARBA" id="ARBA00023268"/>
    </source>
</evidence>
<dbReference type="GO" id="GO:0003935">
    <property type="term" value="F:GTP cyclohydrolase II activity"/>
    <property type="evidence" value="ECO:0007669"/>
    <property type="project" value="UniProtKB-UniRule"/>
</dbReference>
<dbReference type="GO" id="GO:0000287">
    <property type="term" value="F:magnesium ion binding"/>
    <property type="evidence" value="ECO:0007669"/>
    <property type="project" value="UniProtKB-UniRule"/>
</dbReference>
<comment type="cofactor">
    <cofactor evidence="20">
        <name>Mg(2+)</name>
        <dbReference type="ChEBI" id="CHEBI:18420"/>
    </cofactor>
    <cofactor evidence="20">
        <name>Mn(2+)</name>
        <dbReference type="ChEBI" id="CHEBI:29035"/>
    </cofactor>
    <text evidence="20">Binds 2 divalent metal cations per subunit. Magnesium or manganese.</text>
</comment>
<feature type="binding site" evidence="20">
    <location>
        <begin position="297"/>
        <end position="299"/>
    </location>
    <ligand>
        <name>GTP</name>
        <dbReference type="ChEBI" id="CHEBI:37565"/>
    </ligand>
</feature>
<feature type="binding site" evidence="20">
    <location>
        <position position="163"/>
    </location>
    <ligand>
        <name>D-ribulose 5-phosphate</name>
        <dbReference type="ChEBI" id="CHEBI:58121"/>
    </ligand>
</feature>
<dbReference type="GO" id="GO:0005525">
    <property type="term" value="F:GTP binding"/>
    <property type="evidence" value="ECO:0007669"/>
    <property type="project" value="UniProtKB-KW"/>
</dbReference>
<dbReference type="AlphaFoldDB" id="A0A372MJD3"/>
<evidence type="ECO:0000313" key="23">
    <source>
        <dbReference type="Proteomes" id="UP000264002"/>
    </source>
</evidence>
<comment type="function">
    <text evidence="18 20">Catalyzes the conversion of GTP to 2,5-diamino-6-ribosylamino-4(3H)-pyrimidinone 5'-phosphate (DARP), formate and pyrophosphate.</text>
</comment>
<evidence type="ECO:0000256" key="10">
    <source>
        <dbReference type="ARBA" id="ARBA00022741"/>
    </source>
</evidence>
<evidence type="ECO:0000256" key="7">
    <source>
        <dbReference type="ARBA" id="ARBA00008976"/>
    </source>
</evidence>
<dbReference type="PANTHER" id="PTHR21327:SF18">
    <property type="entry name" value="3,4-DIHYDROXY-2-BUTANONE 4-PHOSPHATE SYNTHASE"/>
    <property type="match status" value="1"/>
</dbReference>
<feature type="binding site" evidence="20">
    <location>
        <position position="319"/>
    </location>
    <ligand>
        <name>GTP</name>
        <dbReference type="ChEBI" id="CHEBI:37565"/>
    </ligand>
</feature>
<feature type="binding site" evidence="20">
    <location>
        <position position="359"/>
    </location>
    <ligand>
        <name>GTP</name>
        <dbReference type="ChEBI" id="CHEBI:37565"/>
    </ligand>
</feature>
<dbReference type="HAMAP" id="MF_01283">
    <property type="entry name" value="RibBA"/>
    <property type="match status" value="1"/>
</dbReference>
<evidence type="ECO:0000256" key="18">
    <source>
        <dbReference type="ARBA" id="ARBA00043932"/>
    </source>
</evidence>
<dbReference type="EC" id="4.1.99.12" evidence="20"/>
<gene>
    <name evidence="20" type="primary">ribBA</name>
    <name evidence="22" type="ORF">DYP60_03510</name>
</gene>
<evidence type="ECO:0000256" key="19">
    <source>
        <dbReference type="ARBA" id="ARBA00049295"/>
    </source>
</evidence>
<evidence type="ECO:0000256" key="14">
    <source>
        <dbReference type="ARBA" id="ARBA00023134"/>
    </source>
</evidence>
<dbReference type="GO" id="GO:0009231">
    <property type="term" value="P:riboflavin biosynthetic process"/>
    <property type="evidence" value="ECO:0007669"/>
    <property type="project" value="UniProtKB-UniRule"/>
</dbReference>
<keyword evidence="13 20" id="KW-0460">Magnesium</keyword>
<dbReference type="InterPro" id="IPR036144">
    <property type="entry name" value="RibA-like_sf"/>
</dbReference>
<feature type="binding site" evidence="20">
    <location>
        <position position="354"/>
    </location>
    <ligand>
        <name>GTP</name>
        <dbReference type="ChEBI" id="CHEBI:37565"/>
    </ligand>
</feature>
<dbReference type="HAMAP" id="MF_00179">
    <property type="entry name" value="RibA"/>
    <property type="match status" value="1"/>
</dbReference>
<dbReference type="InterPro" id="IPR017945">
    <property type="entry name" value="DHBP_synth_RibB-like_a/b_dom"/>
</dbReference>
<name>A0A372MJD3_9SPIR</name>
<dbReference type="EC" id="3.5.4.25" evidence="20"/>
<dbReference type="InterPro" id="IPR000422">
    <property type="entry name" value="DHBP_synthase_RibB"/>
</dbReference>
<evidence type="ECO:0000256" key="3">
    <source>
        <dbReference type="ARBA" id="ARBA00002284"/>
    </source>
</evidence>
<feature type="binding site" evidence="20">
    <location>
        <position position="270"/>
    </location>
    <ligand>
        <name>Zn(2+)</name>
        <dbReference type="ChEBI" id="CHEBI:29105"/>
        <note>catalytic</note>
    </ligand>
</feature>
<feature type="site" description="Essential for DHBP synthase activity" evidence="20">
    <location>
        <position position="163"/>
    </location>
</feature>
<feature type="active site" description="Proton acceptor; for GTP cyclohydrolase activity" evidence="20">
    <location>
        <position position="331"/>
    </location>
</feature>
<keyword evidence="10 20" id="KW-0547">Nucleotide-binding</keyword>
<dbReference type="SUPFAM" id="SSF142695">
    <property type="entry name" value="RibA-like"/>
    <property type="match status" value="1"/>
</dbReference>
<keyword evidence="9 20" id="KW-0479">Metal-binding</keyword>
<dbReference type="UniPathway" id="UPA00275">
    <property type="reaction ID" value="UER00399"/>
</dbReference>
<reference evidence="22 23" key="2">
    <citation type="submission" date="2018-09" db="EMBL/GenBank/DDBJ databases">
        <title>Genome of Sphaerochaeta halotolerans strain 4-11.</title>
        <authorList>
            <person name="Nazina T.N."/>
            <person name="Sokolova D.S."/>
        </authorList>
    </citation>
    <scope>NUCLEOTIDE SEQUENCE [LARGE SCALE GENOMIC DNA]</scope>
    <source>
        <strain evidence="22 23">4-11</strain>
    </source>
</reference>
<dbReference type="NCBIfam" id="NF006803">
    <property type="entry name" value="PRK09311.1"/>
    <property type="match status" value="1"/>
</dbReference>
<comment type="similarity">
    <text evidence="6 20">In the N-terminal section; belongs to the DHBP synthase family.</text>
</comment>
<evidence type="ECO:0000256" key="16">
    <source>
        <dbReference type="ARBA" id="ARBA00023239"/>
    </source>
</evidence>
<reference evidence="23" key="1">
    <citation type="submission" date="2018-08" db="EMBL/GenBank/DDBJ databases">
        <authorList>
            <person name="Grouzdev D.S."/>
            <person name="Krutkina M.S."/>
        </authorList>
    </citation>
    <scope>NUCLEOTIDE SEQUENCE [LARGE SCALE GENOMIC DNA]</scope>
    <source>
        <strain evidence="23">4-11</strain>
    </source>
</reference>
<evidence type="ECO:0000256" key="8">
    <source>
        <dbReference type="ARBA" id="ARBA00022619"/>
    </source>
</evidence>
<dbReference type="GO" id="GO:0008686">
    <property type="term" value="F:3,4-dihydroxy-2-butanone-4-phosphate synthase activity"/>
    <property type="evidence" value="ECO:0007669"/>
    <property type="project" value="UniProtKB-UniRule"/>
</dbReference>
<evidence type="ECO:0000256" key="12">
    <source>
        <dbReference type="ARBA" id="ARBA00022833"/>
    </source>
</evidence>
<feature type="region of interest" description="DHBP synthase" evidence="20">
    <location>
        <begin position="1"/>
        <end position="200"/>
    </location>
</feature>
<accession>A0A372MJD3</accession>
<dbReference type="NCBIfam" id="TIGR00505">
    <property type="entry name" value="ribA"/>
    <property type="match status" value="1"/>
</dbReference>
<evidence type="ECO:0000259" key="21">
    <source>
        <dbReference type="Pfam" id="PF00925"/>
    </source>
</evidence>
<feature type="site" description="Essential for DHBP synthase activity" evidence="20">
    <location>
        <position position="125"/>
    </location>
</feature>
<evidence type="ECO:0000256" key="13">
    <source>
        <dbReference type="ARBA" id="ARBA00022842"/>
    </source>
</evidence>
<dbReference type="CDD" id="cd00641">
    <property type="entry name" value="GTP_cyclohydro2"/>
    <property type="match status" value="1"/>
</dbReference>
<protein>
    <recommendedName>
        <fullName evidence="20">Riboflavin biosynthesis protein RibBA</fullName>
    </recommendedName>
    <domain>
        <recommendedName>
            <fullName evidence="20">3,4-dihydroxy-2-butanone 4-phosphate synthase</fullName>
            <shortName evidence="20">DHBP synthase</shortName>
            <ecNumber evidence="20">4.1.99.12</ecNumber>
        </recommendedName>
    </domain>
    <domain>
        <recommendedName>
            <fullName evidence="20">GTP cyclohydrolase-2</fullName>
            <ecNumber evidence="20">3.5.4.25</ecNumber>
        </recommendedName>
        <alternativeName>
            <fullName evidence="20">GTP cyclohydrolase II</fullName>
        </alternativeName>
    </domain>
</protein>
<dbReference type="NCBIfam" id="TIGR00506">
    <property type="entry name" value="ribB"/>
    <property type="match status" value="1"/>
</dbReference>
<comment type="caution">
    <text evidence="22">The sequence shown here is derived from an EMBL/GenBank/DDBJ whole genome shotgun (WGS) entry which is preliminary data.</text>
</comment>
<feature type="binding site" evidence="20">
    <location>
        <begin position="254"/>
        <end position="258"/>
    </location>
    <ligand>
        <name>GTP</name>
        <dbReference type="ChEBI" id="CHEBI:37565"/>
    </ligand>
</feature>
<evidence type="ECO:0000256" key="15">
    <source>
        <dbReference type="ARBA" id="ARBA00023211"/>
    </source>
</evidence>
<dbReference type="InterPro" id="IPR032677">
    <property type="entry name" value="GTP_cyclohydro_II"/>
</dbReference>